<feature type="chain" id="PRO_5036934097" evidence="1">
    <location>
        <begin position="23"/>
        <end position="110"/>
    </location>
</feature>
<name>A0A931GNA6_9ACTN</name>
<comment type="caution">
    <text evidence="2">The sequence shown here is derived from an EMBL/GenBank/DDBJ whole genome shotgun (WGS) entry which is preliminary data.</text>
</comment>
<evidence type="ECO:0000313" key="3">
    <source>
        <dbReference type="Proteomes" id="UP000614047"/>
    </source>
</evidence>
<organism evidence="2 3">
    <name type="scientific">Actinomadura viridis</name>
    <dbReference type="NCBI Taxonomy" id="58110"/>
    <lineage>
        <taxon>Bacteria</taxon>
        <taxon>Bacillati</taxon>
        <taxon>Actinomycetota</taxon>
        <taxon>Actinomycetes</taxon>
        <taxon>Streptosporangiales</taxon>
        <taxon>Thermomonosporaceae</taxon>
        <taxon>Actinomadura</taxon>
    </lineage>
</organism>
<sequence length="110" mass="11526">MMKRLAATGALALAIAGGQAAAAPALAHGRDDGRKTEVKSTNVKKTKTTKVVIRKTYVKNYVNNYVYHYNFGDVRDRDSRKDAAPPVSPGITGLAGLADLLGLGAGQGGR</sequence>
<protein>
    <submittedName>
        <fullName evidence="2">Uncharacterized protein</fullName>
    </submittedName>
</protein>
<keyword evidence="1" id="KW-0732">Signal</keyword>
<dbReference type="EMBL" id="JADOUA010000001">
    <property type="protein sequence ID" value="MBG6093557.1"/>
    <property type="molecule type" value="Genomic_DNA"/>
</dbReference>
<dbReference type="AlphaFoldDB" id="A0A931GNA6"/>
<evidence type="ECO:0000313" key="2">
    <source>
        <dbReference type="EMBL" id="MBG6093557.1"/>
    </source>
</evidence>
<gene>
    <name evidence="2" type="ORF">IW256_007670</name>
</gene>
<reference evidence="2" key="1">
    <citation type="submission" date="2020-11" db="EMBL/GenBank/DDBJ databases">
        <title>Sequencing the genomes of 1000 actinobacteria strains.</title>
        <authorList>
            <person name="Klenk H.-P."/>
        </authorList>
    </citation>
    <scope>NUCLEOTIDE SEQUENCE</scope>
    <source>
        <strain evidence="2">DSM 43175</strain>
    </source>
</reference>
<proteinExistence type="predicted"/>
<dbReference type="Proteomes" id="UP000614047">
    <property type="component" value="Unassembled WGS sequence"/>
</dbReference>
<feature type="signal peptide" evidence="1">
    <location>
        <begin position="1"/>
        <end position="22"/>
    </location>
</feature>
<dbReference type="RefSeq" id="WP_197015601.1">
    <property type="nucleotide sequence ID" value="NZ_BAABES010000003.1"/>
</dbReference>
<keyword evidence="3" id="KW-1185">Reference proteome</keyword>
<evidence type="ECO:0000256" key="1">
    <source>
        <dbReference type="SAM" id="SignalP"/>
    </source>
</evidence>
<accession>A0A931GNA6</accession>